<name>A0A6S7HAN6_PARCT</name>
<gene>
    <name evidence="1" type="ORF">PACLA_8A057860</name>
</gene>
<dbReference type="AlphaFoldDB" id="A0A6S7HAN6"/>
<organism evidence="1 2">
    <name type="scientific">Paramuricea clavata</name>
    <name type="common">Red gorgonian</name>
    <name type="synonym">Violescent sea-whip</name>
    <dbReference type="NCBI Taxonomy" id="317549"/>
    <lineage>
        <taxon>Eukaryota</taxon>
        <taxon>Metazoa</taxon>
        <taxon>Cnidaria</taxon>
        <taxon>Anthozoa</taxon>
        <taxon>Octocorallia</taxon>
        <taxon>Malacalcyonacea</taxon>
        <taxon>Plexauridae</taxon>
        <taxon>Paramuricea</taxon>
    </lineage>
</organism>
<evidence type="ECO:0000313" key="2">
    <source>
        <dbReference type="Proteomes" id="UP001152795"/>
    </source>
</evidence>
<dbReference type="EMBL" id="CACRXK020004054">
    <property type="protein sequence ID" value="CAB4001309.1"/>
    <property type="molecule type" value="Genomic_DNA"/>
</dbReference>
<sequence length="164" mass="18800">MPIKVRNRWKPDLETAARQLFQILKDHNNATVQEMVDMSNTYCYQNAHASSETEDEEENEEFVPTHFPTCPSCFVIVNHDGYLQEFDNAIEKLQSDGLLVETTLCTELDTRSSGTPSNDVISTIRKVEQVMHLSKHALYRGQIYARPNTAQFTYNQPNGLFRAI</sequence>
<keyword evidence="2" id="KW-1185">Reference proteome</keyword>
<dbReference type="OrthoDB" id="5976409at2759"/>
<protein>
    <submittedName>
        <fullName evidence="1">Uncharacterized protein</fullName>
    </submittedName>
</protein>
<comment type="caution">
    <text evidence="1">The sequence shown here is derived from an EMBL/GenBank/DDBJ whole genome shotgun (WGS) entry which is preliminary data.</text>
</comment>
<accession>A0A6S7HAN6</accession>
<proteinExistence type="predicted"/>
<evidence type="ECO:0000313" key="1">
    <source>
        <dbReference type="EMBL" id="CAB4001309.1"/>
    </source>
</evidence>
<reference evidence="1" key="1">
    <citation type="submission" date="2020-04" db="EMBL/GenBank/DDBJ databases">
        <authorList>
            <person name="Alioto T."/>
            <person name="Alioto T."/>
            <person name="Gomez Garrido J."/>
        </authorList>
    </citation>
    <scope>NUCLEOTIDE SEQUENCE</scope>
    <source>
        <strain evidence="1">A484AB</strain>
    </source>
</reference>
<dbReference type="Proteomes" id="UP001152795">
    <property type="component" value="Unassembled WGS sequence"/>
</dbReference>